<evidence type="ECO:0000256" key="1">
    <source>
        <dbReference type="SAM" id="Phobius"/>
    </source>
</evidence>
<dbReference type="Proteomes" id="UP000054776">
    <property type="component" value="Unassembled WGS sequence"/>
</dbReference>
<name>A0A0V1B818_TRISP</name>
<keyword evidence="3" id="KW-1185">Reference proteome</keyword>
<dbReference type="OrthoDB" id="10394161at2759"/>
<dbReference type="AlphaFoldDB" id="A0A0V1B818"/>
<dbReference type="EMBL" id="JYDH01000086">
    <property type="protein sequence ID" value="KRY33140.1"/>
    <property type="molecule type" value="Genomic_DNA"/>
</dbReference>
<comment type="caution">
    <text evidence="2">The sequence shown here is derived from an EMBL/GenBank/DDBJ whole genome shotgun (WGS) entry which is preliminary data.</text>
</comment>
<evidence type="ECO:0000313" key="2">
    <source>
        <dbReference type="EMBL" id="KRY33140.1"/>
    </source>
</evidence>
<protein>
    <submittedName>
        <fullName evidence="2">Uncharacterized protein</fullName>
    </submittedName>
</protein>
<keyword evidence="1" id="KW-0812">Transmembrane</keyword>
<keyword evidence="1" id="KW-1133">Transmembrane helix</keyword>
<gene>
    <name evidence="2" type="ORF">T01_5130</name>
</gene>
<evidence type="ECO:0000313" key="3">
    <source>
        <dbReference type="Proteomes" id="UP000054776"/>
    </source>
</evidence>
<reference evidence="2 3" key="1">
    <citation type="submission" date="2015-01" db="EMBL/GenBank/DDBJ databases">
        <title>Evolution of Trichinella species and genotypes.</title>
        <authorList>
            <person name="Korhonen P.K."/>
            <person name="Edoardo P."/>
            <person name="Giuseppe L.R."/>
            <person name="Gasser R.B."/>
        </authorList>
    </citation>
    <scope>NUCLEOTIDE SEQUENCE [LARGE SCALE GENOMIC DNA]</scope>
    <source>
        <strain evidence="2">ISS3</strain>
    </source>
</reference>
<organism evidence="2 3">
    <name type="scientific">Trichinella spiralis</name>
    <name type="common">Trichina worm</name>
    <dbReference type="NCBI Taxonomy" id="6334"/>
    <lineage>
        <taxon>Eukaryota</taxon>
        <taxon>Metazoa</taxon>
        <taxon>Ecdysozoa</taxon>
        <taxon>Nematoda</taxon>
        <taxon>Enoplea</taxon>
        <taxon>Dorylaimia</taxon>
        <taxon>Trichinellida</taxon>
        <taxon>Trichinellidae</taxon>
        <taxon>Trichinella</taxon>
    </lineage>
</organism>
<dbReference type="InParanoid" id="A0A0V1B818"/>
<proteinExistence type="predicted"/>
<feature type="transmembrane region" description="Helical" evidence="1">
    <location>
        <begin position="39"/>
        <end position="57"/>
    </location>
</feature>
<sequence length="64" mass="7584">MSSFACKKLHCNFKMIYCQYIHQSHGTFLFADAFILLHWSYECFLLFIASISVPLVMKYKNKLI</sequence>
<accession>A0A0V1B818</accession>
<keyword evidence="1" id="KW-0472">Membrane</keyword>